<reference evidence="2" key="1">
    <citation type="submission" date="2022-07" db="EMBL/GenBank/DDBJ databases">
        <title>Chromosome-level genome of Muraenolepis orangiensis.</title>
        <authorList>
            <person name="Kim J."/>
        </authorList>
    </citation>
    <scope>NUCLEOTIDE SEQUENCE</scope>
    <source>
        <strain evidence="2">KU_S4_2022</strain>
        <tissue evidence="2">Muscle</tissue>
    </source>
</reference>
<evidence type="ECO:0000313" key="2">
    <source>
        <dbReference type="EMBL" id="KAJ3594953.1"/>
    </source>
</evidence>
<proteinExistence type="predicted"/>
<accession>A0A9Q0DV51</accession>
<keyword evidence="3" id="KW-1185">Reference proteome</keyword>
<organism evidence="2 3">
    <name type="scientific">Muraenolepis orangiensis</name>
    <name type="common">Patagonian moray cod</name>
    <dbReference type="NCBI Taxonomy" id="630683"/>
    <lineage>
        <taxon>Eukaryota</taxon>
        <taxon>Metazoa</taxon>
        <taxon>Chordata</taxon>
        <taxon>Craniata</taxon>
        <taxon>Vertebrata</taxon>
        <taxon>Euteleostomi</taxon>
        <taxon>Actinopterygii</taxon>
        <taxon>Neopterygii</taxon>
        <taxon>Teleostei</taxon>
        <taxon>Neoteleostei</taxon>
        <taxon>Acanthomorphata</taxon>
        <taxon>Zeiogadaria</taxon>
        <taxon>Gadariae</taxon>
        <taxon>Gadiformes</taxon>
        <taxon>Muraenolepidoidei</taxon>
        <taxon>Muraenolepididae</taxon>
        <taxon>Muraenolepis</taxon>
    </lineage>
</organism>
<comment type="caution">
    <text evidence="2">The sequence shown here is derived from an EMBL/GenBank/DDBJ whole genome shotgun (WGS) entry which is preliminary data.</text>
</comment>
<protein>
    <submittedName>
        <fullName evidence="2">Uncharacterized protein</fullName>
    </submittedName>
</protein>
<name>A0A9Q0DV51_9TELE</name>
<evidence type="ECO:0000313" key="3">
    <source>
        <dbReference type="Proteomes" id="UP001148018"/>
    </source>
</evidence>
<dbReference type="EMBL" id="JANIIK010000111">
    <property type="protein sequence ID" value="KAJ3594953.1"/>
    <property type="molecule type" value="Genomic_DNA"/>
</dbReference>
<gene>
    <name evidence="2" type="ORF">NHX12_004258</name>
</gene>
<dbReference type="Proteomes" id="UP001148018">
    <property type="component" value="Unassembled WGS sequence"/>
</dbReference>
<dbReference type="AlphaFoldDB" id="A0A9Q0DV51"/>
<sequence length="129" mass="14188">MTLLPGLKPPAHAARCGNPWHRRVCPATGAIGQCSPFTYSDSGVGIRWIGAPRRQMRRSGSFERGGGAVVLVVSITTVYSVPFARYDVYSSAVTPHPMSRNPRRRQKHPFSSPERHGDMVRKPTAAKFS</sequence>
<evidence type="ECO:0000256" key="1">
    <source>
        <dbReference type="SAM" id="MobiDB-lite"/>
    </source>
</evidence>
<feature type="region of interest" description="Disordered" evidence="1">
    <location>
        <begin position="93"/>
        <end position="129"/>
    </location>
</feature>